<feature type="disulfide bond" description="Redox-active" evidence="10">
    <location>
        <begin position="31"/>
        <end position="34"/>
    </location>
</feature>
<feature type="domain" description="Thioredoxin" evidence="11">
    <location>
        <begin position="1"/>
        <end position="103"/>
    </location>
</feature>
<evidence type="ECO:0000256" key="4">
    <source>
        <dbReference type="ARBA" id="ARBA00022982"/>
    </source>
</evidence>
<evidence type="ECO:0000256" key="8">
    <source>
        <dbReference type="PIRNR" id="PIRNR000077"/>
    </source>
</evidence>
<dbReference type="AlphaFoldDB" id="A0A9D1E8J5"/>
<evidence type="ECO:0000256" key="2">
    <source>
        <dbReference type="ARBA" id="ARBA00020570"/>
    </source>
</evidence>
<comment type="caution">
    <text evidence="12">The sequence shown here is derived from an EMBL/GenBank/DDBJ whole genome shotgun (WGS) entry which is preliminary data.</text>
</comment>
<dbReference type="PROSITE" id="PS51352">
    <property type="entry name" value="THIOREDOXIN_2"/>
    <property type="match status" value="1"/>
</dbReference>
<evidence type="ECO:0000259" key="11">
    <source>
        <dbReference type="PROSITE" id="PS51352"/>
    </source>
</evidence>
<dbReference type="GO" id="GO:0015035">
    <property type="term" value="F:protein-disulfide reductase activity"/>
    <property type="evidence" value="ECO:0007669"/>
    <property type="project" value="UniProtKB-UniRule"/>
</dbReference>
<sequence length="103" mass="11524">MEILHVTEANFDSQVLQADKPVLVDFWATWCGPCQMQAPILEELAKERDDVIIAKVDVDQNPNLAQKYRVMSIPMLAVFKNGQPVVSAVGLQNKATLNEMLNQ</sequence>
<evidence type="ECO:0000313" key="13">
    <source>
        <dbReference type="Proteomes" id="UP000823912"/>
    </source>
</evidence>
<feature type="site" description="Contributes to redox potential value" evidence="9">
    <location>
        <position position="32"/>
    </location>
</feature>
<evidence type="ECO:0000256" key="9">
    <source>
        <dbReference type="PIRSR" id="PIRSR000077-1"/>
    </source>
</evidence>
<dbReference type="SUPFAM" id="SSF52833">
    <property type="entry name" value="Thioredoxin-like"/>
    <property type="match status" value="1"/>
</dbReference>
<organism evidence="12 13">
    <name type="scientific">Candidatus Pullilachnospira gallistercoris</name>
    <dbReference type="NCBI Taxonomy" id="2840911"/>
    <lineage>
        <taxon>Bacteria</taxon>
        <taxon>Bacillati</taxon>
        <taxon>Bacillota</taxon>
        <taxon>Clostridia</taxon>
        <taxon>Lachnospirales</taxon>
        <taxon>Lachnospiraceae</taxon>
        <taxon>Lachnospiraceae incertae sedis</taxon>
        <taxon>Candidatus Pullilachnospira</taxon>
    </lineage>
</organism>
<dbReference type="InterPro" id="IPR013766">
    <property type="entry name" value="Thioredoxin_domain"/>
</dbReference>
<feature type="site" description="Deprotonates C-terminal active site Cys" evidence="9">
    <location>
        <position position="25"/>
    </location>
</feature>
<dbReference type="GO" id="GO:0045454">
    <property type="term" value="P:cell redox homeostasis"/>
    <property type="evidence" value="ECO:0007669"/>
    <property type="project" value="TreeGrafter"/>
</dbReference>
<dbReference type="GO" id="GO:0005829">
    <property type="term" value="C:cytosol"/>
    <property type="evidence" value="ECO:0007669"/>
    <property type="project" value="TreeGrafter"/>
</dbReference>
<keyword evidence="6 10" id="KW-0676">Redox-active center</keyword>
<keyword evidence="4" id="KW-0249">Electron transport</keyword>
<dbReference type="Proteomes" id="UP000823912">
    <property type="component" value="Unassembled WGS sequence"/>
</dbReference>
<comment type="similarity">
    <text evidence="1 8">Belongs to the thioredoxin family.</text>
</comment>
<reference evidence="12" key="1">
    <citation type="submission" date="2020-10" db="EMBL/GenBank/DDBJ databases">
        <authorList>
            <person name="Gilroy R."/>
        </authorList>
    </citation>
    <scope>NUCLEOTIDE SEQUENCE</scope>
    <source>
        <strain evidence="12">ChiSjej5B23-6657</strain>
    </source>
</reference>
<keyword evidence="5 10" id="KW-1015">Disulfide bond</keyword>
<dbReference type="InterPro" id="IPR036249">
    <property type="entry name" value="Thioredoxin-like_sf"/>
</dbReference>
<feature type="active site" description="Nucleophile" evidence="9">
    <location>
        <position position="31"/>
    </location>
</feature>
<evidence type="ECO:0000256" key="6">
    <source>
        <dbReference type="ARBA" id="ARBA00023284"/>
    </source>
</evidence>
<proteinExistence type="inferred from homology"/>
<dbReference type="FunFam" id="3.40.30.10:FF:000001">
    <property type="entry name" value="Thioredoxin"/>
    <property type="match status" value="1"/>
</dbReference>
<dbReference type="InterPro" id="IPR017937">
    <property type="entry name" value="Thioredoxin_CS"/>
</dbReference>
<name>A0A9D1E8J5_9FIRM</name>
<evidence type="ECO:0000256" key="7">
    <source>
        <dbReference type="NCBIfam" id="TIGR01068"/>
    </source>
</evidence>
<dbReference type="PIRSF" id="PIRSF000077">
    <property type="entry name" value="Thioredoxin"/>
    <property type="match status" value="1"/>
</dbReference>
<dbReference type="EMBL" id="DVHM01000031">
    <property type="protein sequence ID" value="HIR69986.1"/>
    <property type="molecule type" value="Genomic_DNA"/>
</dbReference>
<feature type="site" description="Contributes to redox potential value" evidence="9">
    <location>
        <position position="33"/>
    </location>
</feature>
<evidence type="ECO:0000256" key="1">
    <source>
        <dbReference type="ARBA" id="ARBA00008987"/>
    </source>
</evidence>
<dbReference type="PANTHER" id="PTHR45663:SF11">
    <property type="entry name" value="GEO12009P1"/>
    <property type="match status" value="1"/>
</dbReference>
<protein>
    <recommendedName>
        <fullName evidence="2 7">Thioredoxin</fullName>
    </recommendedName>
</protein>
<evidence type="ECO:0000256" key="3">
    <source>
        <dbReference type="ARBA" id="ARBA00022448"/>
    </source>
</evidence>
<reference evidence="12" key="2">
    <citation type="journal article" date="2021" name="PeerJ">
        <title>Extensive microbial diversity within the chicken gut microbiome revealed by metagenomics and culture.</title>
        <authorList>
            <person name="Gilroy R."/>
            <person name="Ravi A."/>
            <person name="Getino M."/>
            <person name="Pursley I."/>
            <person name="Horton D.L."/>
            <person name="Alikhan N.F."/>
            <person name="Baker D."/>
            <person name="Gharbi K."/>
            <person name="Hall N."/>
            <person name="Watson M."/>
            <person name="Adriaenssens E.M."/>
            <person name="Foster-Nyarko E."/>
            <person name="Jarju S."/>
            <person name="Secka A."/>
            <person name="Antonio M."/>
            <person name="Oren A."/>
            <person name="Chaudhuri R.R."/>
            <person name="La Ragione R."/>
            <person name="Hildebrand F."/>
            <person name="Pallen M.J."/>
        </authorList>
    </citation>
    <scope>NUCLEOTIDE SEQUENCE</scope>
    <source>
        <strain evidence="12">ChiSjej5B23-6657</strain>
    </source>
</reference>
<dbReference type="NCBIfam" id="TIGR01068">
    <property type="entry name" value="thioredoxin"/>
    <property type="match status" value="1"/>
</dbReference>
<accession>A0A9D1E8J5</accession>
<gene>
    <name evidence="12" type="primary">trxA</name>
    <name evidence="12" type="ORF">IAA55_01750</name>
</gene>
<evidence type="ECO:0000256" key="5">
    <source>
        <dbReference type="ARBA" id="ARBA00023157"/>
    </source>
</evidence>
<dbReference type="PRINTS" id="PR00421">
    <property type="entry name" value="THIOREDOXIN"/>
</dbReference>
<dbReference type="PROSITE" id="PS00194">
    <property type="entry name" value="THIOREDOXIN_1"/>
    <property type="match status" value="1"/>
</dbReference>
<dbReference type="PANTHER" id="PTHR45663">
    <property type="entry name" value="GEO12009P1"/>
    <property type="match status" value="1"/>
</dbReference>
<evidence type="ECO:0000313" key="12">
    <source>
        <dbReference type="EMBL" id="HIR69986.1"/>
    </source>
</evidence>
<dbReference type="CDD" id="cd02947">
    <property type="entry name" value="TRX_family"/>
    <property type="match status" value="1"/>
</dbReference>
<dbReference type="InterPro" id="IPR005746">
    <property type="entry name" value="Thioredoxin"/>
</dbReference>
<dbReference type="Pfam" id="PF00085">
    <property type="entry name" value="Thioredoxin"/>
    <property type="match status" value="1"/>
</dbReference>
<keyword evidence="3" id="KW-0813">Transport</keyword>
<evidence type="ECO:0000256" key="10">
    <source>
        <dbReference type="PIRSR" id="PIRSR000077-4"/>
    </source>
</evidence>
<feature type="active site" description="Nucleophile" evidence="9">
    <location>
        <position position="34"/>
    </location>
</feature>
<dbReference type="Gene3D" id="3.40.30.10">
    <property type="entry name" value="Glutaredoxin"/>
    <property type="match status" value="1"/>
</dbReference>